<name>A0A127VGD4_9SPHI</name>
<reference evidence="1 2" key="1">
    <citation type="submission" date="2016-03" db="EMBL/GenBank/DDBJ databases">
        <title>Complete genome sequence of Pedobacter cryoconitis PAMC 27485.</title>
        <authorList>
            <person name="Lee J."/>
            <person name="Kim O.-S."/>
        </authorList>
    </citation>
    <scope>NUCLEOTIDE SEQUENCE [LARGE SCALE GENOMIC DNA]</scope>
    <source>
        <strain evidence="1 2">PAMC 27485</strain>
    </source>
</reference>
<proteinExistence type="predicted"/>
<evidence type="ECO:0000313" key="1">
    <source>
        <dbReference type="EMBL" id="AMP99978.1"/>
    </source>
</evidence>
<keyword evidence="2" id="KW-1185">Reference proteome</keyword>
<dbReference type="KEGG" id="pcm:AY601_3105"/>
<sequence>MDRLVIESILAEAEKIYVSNDTESAELGTILMLGFKADHAEQVVNAFTALKNITHGKVVDLIICKTLTSGIYDLELKTDALDEPVRILNKAIPDDLLLRLEKQLQKDQEILLGTNVSEQESWISLTNAQVKECAVKER</sequence>
<protein>
    <submittedName>
        <fullName evidence="1">Uncharacterized protein</fullName>
    </submittedName>
</protein>
<dbReference type="EMBL" id="CP014504">
    <property type="protein sequence ID" value="AMP99978.1"/>
    <property type="molecule type" value="Genomic_DNA"/>
</dbReference>
<dbReference type="Proteomes" id="UP000071561">
    <property type="component" value="Chromosome"/>
</dbReference>
<evidence type="ECO:0000313" key="2">
    <source>
        <dbReference type="Proteomes" id="UP000071561"/>
    </source>
</evidence>
<organism evidence="1 2">
    <name type="scientific">Pedobacter cryoconitis</name>
    <dbReference type="NCBI Taxonomy" id="188932"/>
    <lineage>
        <taxon>Bacteria</taxon>
        <taxon>Pseudomonadati</taxon>
        <taxon>Bacteroidota</taxon>
        <taxon>Sphingobacteriia</taxon>
        <taxon>Sphingobacteriales</taxon>
        <taxon>Sphingobacteriaceae</taxon>
        <taxon>Pedobacter</taxon>
    </lineage>
</organism>
<accession>A0A127VGD4</accession>
<gene>
    <name evidence="1" type="ORF">AY601_3105</name>
</gene>
<dbReference type="OrthoDB" id="763642at2"/>
<dbReference type="RefSeq" id="WP_068402606.1">
    <property type="nucleotide sequence ID" value="NZ_CP014504.1"/>
</dbReference>
<dbReference type="PATRIC" id="fig|188932.3.peg.3235"/>
<dbReference type="AlphaFoldDB" id="A0A127VGD4"/>